<dbReference type="EMBL" id="CP133461">
    <property type="protein sequence ID" value="WMV74997.1"/>
    <property type="molecule type" value="Genomic_DNA"/>
</dbReference>
<reference evidence="2 3" key="1">
    <citation type="submission" date="2023-08" db="EMBL/GenBank/DDBJ databases">
        <title>Complete genome sequence of Geobacillus thermodenitrificans K1041, a genetically tractable strain representative of the genus Geobacillus.</title>
        <authorList>
            <person name="Kani S."/>
            <person name="Suzuki H."/>
        </authorList>
    </citation>
    <scope>NUCLEOTIDE SEQUENCE [LARGE SCALE GENOMIC DNA]</scope>
    <source>
        <strain evidence="2 3">K1041</strain>
    </source>
</reference>
<organism evidence="2 3">
    <name type="scientific">Geobacillus thermodenitrificans</name>
    <dbReference type="NCBI Taxonomy" id="33940"/>
    <lineage>
        <taxon>Bacteria</taxon>
        <taxon>Bacillati</taxon>
        <taxon>Bacillota</taxon>
        <taxon>Bacilli</taxon>
        <taxon>Bacillales</taxon>
        <taxon>Anoxybacillaceae</taxon>
        <taxon>Geobacillus</taxon>
    </lineage>
</organism>
<feature type="transmembrane region" description="Helical" evidence="1">
    <location>
        <begin position="85"/>
        <end position="106"/>
    </location>
</feature>
<feature type="transmembrane region" description="Helical" evidence="1">
    <location>
        <begin position="45"/>
        <end position="64"/>
    </location>
</feature>
<keyword evidence="1" id="KW-1133">Transmembrane helix</keyword>
<name>A0ABY9QAH6_GEOTD</name>
<proteinExistence type="predicted"/>
<evidence type="ECO:0000313" key="3">
    <source>
        <dbReference type="Proteomes" id="UP001297580"/>
    </source>
</evidence>
<keyword evidence="1" id="KW-0472">Membrane</keyword>
<keyword evidence="3" id="KW-1185">Reference proteome</keyword>
<protein>
    <submittedName>
        <fullName evidence="2">Uncharacterized protein</fullName>
    </submittedName>
</protein>
<feature type="transmembrane region" description="Helical" evidence="1">
    <location>
        <begin position="7"/>
        <end position="25"/>
    </location>
</feature>
<feature type="transmembrane region" description="Helical" evidence="1">
    <location>
        <begin position="118"/>
        <end position="144"/>
    </location>
</feature>
<accession>A0ABY9QAH6</accession>
<sequence length="177" mass="20259">MDRLTKIIHYFVPLLIAQIVVFFLIKFGFDYRVSNFDKVLDGAITFSSIVVGFLGALLGILVSIKNSDIVSTIFESKERFTLKYYFNEAFTIGFLVVFLSCTMHVLRAKSSVTTDIIFYVWSIVTVAFVPSTYRIVSILMTVFFKSNIVISRPEDNNVISRVERNSIKERLSKNKHS</sequence>
<evidence type="ECO:0000313" key="2">
    <source>
        <dbReference type="EMBL" id="WMV74997.1"/>
    </source>
</evidence>
<keyword evidence="1" id="KW-0812">Transmembrane</keyword>
<dbReference type="RefSeq" id="WP_099233439.1">
    <property type="nucleotide sequence ID" value="NZ_CP017690.1"/>
</dbReference>
<gene>
    <name evidence="2" type="ORF">HSX42_11930</name>
</gene>
<dbReference type="Proteomes" id="UP001297580">
    <property type="component" value="Chromosome"/>
</dbReference>
<evidence type="ECO:0000256" key="1">
    <source>
        <dbReference type="SAM" id="Phobius"/>
    </source>
</evidence>